<accession>A0ABU7TU70</accession>
<dbReference type="PROSITE" id="PS50404">
    <property type="entry name" value="GST_NTER"/>
    <property type="match status" value="1"/>
</dbReference>
<feature type="domain" description="GST C-terminal" evidence="3">
    <location>
        <begin position="89"/>
        <end position="209"/>
    </location>
</feature>
<dbReference type="PANTHER" id="PTHR43969">
    <property type="entry name" value="GLUTATHIONE S TRANSFERASE D10, ISOFORM A-RELATED"/>
    <property type="match status" value="1"/>
</dbReference>
<dbReference type="Pfam" id="PF13417">
    <property type="entry name" value="GST_N_3"/>
    <property type="match status" value="1"/>
</dbReference>
<gene>
    <name evidence="4" type="ORF">MOTC310_23855</name>
</gene>
<dbReference type="SUPFAM" id="SSF52833">
    <property type="entry name" value="Thioredoxin-like"/>
    <property type="match status" value="1"/>
</dbReference>
<reference evidence="4 5" key="1">
    <citation type="journal article" date="2012" name="Genet. Mol. Biol.">
        <title>Analysis of 16S rRNA and mxaF genes revealing insights into Methylobacterium niche-specific plant association.</title>
        <authorList>
            <person name="Dourado M.N."/>
            <person name="Andreote F.D."/>
            <person name="Dini-Andreote F."/>
            <person name="Conti R."/>
            <person name="Araujo J.M."/>
            <person name="Araujo W.L."/>
        </authorList>
    </citation>
    <scope>NUCLEOTIDE SEQUENCE [LARGE SCALE GENOMIC DNA]</scope>
    <source>
        <strain evidence="4 5">TC3-10</strain>
    </source>
</reference>
<dbReference type="PANTHER" id="PTHR43969:SF9">
    <property type="entry name" value="GLUTATHIONE S TRANSFERASE D10, ISOFORM A-RELATED"/>
    <property type="match status" value="1"/>
</dbReference>
<dbReference type="Proteomes" id="UP001355206">
    <property type="component" value="Unassembled WGS sequence"/>
</dbReference>
<dbReference type="CDD" id="cd03056">
    <property type="entry name" value="GST_N_4"/>
    <property type="match status" value="1"/>
</dbReference>
<evidence type="ECO:0000313" key="5">
    <source>
        <dbReference type="Proteomes" id="UP001355206"/>
    </source>
</evidence>
<evidence type="ECO:0000313" key="4">
    <source>
        <dbReference type="EMBL" id="MEE7493326.1"/>
    </source>
</evidence>
<dbReference type="Pfam" id="PF00043">
    <property type="entry name" value="GST_C"/>
    <property type="match status" value="1"/>
</dbReference>
<dbReference type="InterPro" id="IPR004046">
    <property type="entry name" value="GST_C"/>
</dbReference>
<dbReference type="InterPro" id="IPR036282">
    <property type="entry name" value="Glutathione-S-Trfase_C_sf"/>
</dbReference>
<dbReference type="InterPro" id="IPR010987">
    <property type="entry name" value="Glutathione-S-Trfase_C-like"/>
</dbReference>
<dbReference type="InterPro" id="IPR040079">
    <property type="entry name" value="Glutathione_S-Trfase"/>
</dbReference>
<dbReference type="Gene3D" id="1.20.1050.10">
    <property type="match status" value="1"/>
</dbReference>
<dbReference type="SUPFAM" id="SSF47616">
    <property type="entry name" value="GST C-terminal domain-like"/>
    <property type="match status" value="1"/>
</dbReference>
<dbReference type="SFLD" id="SFLDS00019">
    <property type="entry name" value="Glutathione_Transferase_(cytos"/>
    <property type="match status" value="1"/>
</dbReference>
<dbReference type="EMBL" id="MLCA01000014">
    <property type="protein sequence ID" value="MEE7493326.1"/>
    <property type="molecule type" value="Genomic_DNA"/>
</dbReference>
<feature type="domain" description="GST N-terminal" evidence="2">
    <location>
        <begin position="1"/>
        <end position="81"/>
    </location>
</feature>
<dbReference type="RefSeq" id="WP_331303563.1">
    <property type="nucleotide sequence ID" value="NZ_MLCA01000014.1"/>
</dbReference>
<keyword evidence="5" id="KW-1185">Reference proteome</keyword>
<proteinExistence type="predicted"/>
<dbReference type="InterPro" id="IPR004045">
    <property type="entry name" value="Glutathione_S-Trfase_N"/>
</dbReference>
<comment type="subunit">
    <text evidence="1">Homodimer.</text>
</comment>
<evidence type="ECO:0000256" key="1">
    <source>
        <dbReference type="ARBA" id="ARBA00011738"/>
    </source>
</evidence>
<dbReference type="PROSITE" id="PS50405">
    <property type="entry name" value="GST_CTER"/>
    <property type="match status" value="1"/>
</dbReference>
<organism evidence="4 5">
    <name type="scientific">Methylobacterium oryzae</name>
    <dbReference type="NCBI Taxonomy" id="334852"/>
    <lineage>
        <taxon>Bacteria</taxon>
        <taxon>Pseudomonadati</taxon>
        <taxon>Pseudomonadota</taxon>
        <taxon>Alphaproteobacteria</taxon>
        <taxon>Hyphomicrobiales</taxon>
        <taxon>Methylobacteriaceae</taxon>
        <taxon>Methylobacterium</taxon>
    </lineage>
</organism>
<dbReference type="Gene3D" id="3.40.30.10">
    <property type="entry name" value="Glutaredoxin"/>
    <property type="match status" value="1"/>
</dbReference>
<dbReference type="InterPro" id="IPR036249">
    <property type="entry name" value="Thioredoxin-like_sf"/>
</dbReference>
<sequence>MKLYDYVLSSDCYKVRLLAGCLGIELQTIPVNVFPGEEHRSPEFLAVSPLGKIPVLSDGGVVLQDAHAILVYLAKRQGDAGAAWYPDADAASCAAVQQWLTFATELDGTIGAARQHSMLGKPLDVDRARSGAREQITALDDHLTDREFDGSAWIVGNSPTIADVAVFAQVAVAGDGAIDLTPYKAVGRWLKTMVSVPGFSPMPGISAIR</sequence>
<protein>
    <submittedName>
        <fullName evidence="4">Glutathione S-transferase</fullName>
    </submittedName>
</protein>
<dbReference type="SFLD" id="SFLDG00358">
    <property type="entry name" value="Main_(cytGST)"/>
    <property type="match status" value="1"/>
</dbReference>
<evidence type="ECO:0000259" key="2">
    <source>
        <dbReference type="PROSITE" id="PS50404"/>
    </source>
</evidence>
<name>A0ABU7TU70_9HYPH</name>
<comment type="caution">
    <text evidence="4">The sequence shown here is derived from an EMBL/GenBank/DDBJ whole genome shotgun (WGS) entry which is preliminary data.</text>
</comment>
<evidence type="ECO:0000259" key="3">
    <source>
        <dbReference type="PROSITE" id="PS50405"/>
    </source>
</evidence>